<dbReference type="STRING" id="139825.A0A401GZ54"/>
<proteinExistence type="predicted"/>
<evidence type="ECO:0000313" key="3">
    <source>
        <dbReference type="Proteomes" id="UP000287166"/>
    </source>
</evidence>
<dbReference type="Proteomes" id="UP000287166">
    <property type="component" value="Unassembled WGS sequence"/>
</dbReference>
<feature type="region of interest" description="Disordered" evidence="1">
    <location>
        <begin position="259"/>
        <end position="304"/>
    </location>
</feature>
<dbReference type="PANTHER" id="PTHR46579:SF1">
    <property type="entry name" value="F5_8 TYPE C DOMAIN-CONTAINING PROTEIN"/>
    <property type="match status" value="1"/>
</dbReference>
<dbReference type="RefSeq" id="XP_027618369.1">
    <property type="nucleotide sequence ID" value="XM_027762568.1"/>
</dbReference>
<gene>
    <name evidence="2" type="ORF">SCP_1101320</name>
</gene>
<organism evidence="2 3">
    <name type="scientific">Sparassis crispa</name>
    <dbReference type="NCBI Taxonomy" id="139825"/>
    <lineage>
        <taxon>Eukaryota</taxon>
        <taxon>Fungi</taxon>
        <taxon>Dikarya</taxon>
        <taxon>Basidiomycota</taxon>
        <taxon>Agaricomycotina</taxon>
        <taxon>Agaricomycetes</taxon>
        <taxon>Polyporales</taxon>
        <taxon>Sparassidaceae</taxon>
        <taxon>Sparassis</taxon>
    </lineage>
</organism>
<accession>A0A401GZ54</accession>
<reference evidence="2 3" key="1">
    <citation type="journal article" date="2018" name="Sci. Rep.">
        <title>Genome sequence of the cauliflower mushroom Sparassis crispa (Hanabiratake) and its association with beneficial usage.</title>
        <authorList>
            <person name="Kiyama R."/>
            <person name="Furutani Y."/>
            <person name="Kawaguchi K."/>
            <person name="Nakanishi T."/>
        </authorList>
    </citation>
    <scope>NUCLEOTIDE SEQUENCE [LARGE SCALE GENOMIC DNA]</scope>
</reference>
<dbReference type="InParanoid" id="A0A401GZ54"/>
<feature type="compositionally biased region" description="Low complexity" evidence="1">
    <location>
        <begin position="265"/>
        <end position="274"/>
    </location>
</feature>
<evidence type="ECO:0000256" key="1">
    <source>
        <dbReference type="SAM" id="MobiDB-lite"/>
    </source>
</evidence>
<dbReference type="Pfam" id="PF02992">
    <property type="entry name" value="Transposase_21"/>
    <property type="match status" value="1"/>
</dbReference>
<evidence type="ECO:0000313" key="2">
    <source>
        <dbReference type="EMBL" id="GBE87456.1"/>
    </source>
</evidence>
<dbReference type="PANTHER" id="PTHR46579">
    <property type="entry name" value="F5/8 TYPE C DOMAIN-CONTAINING PROTEIN-RELATED"/>
    <property type="match status" value="1"/>
</dbReference>
<dbReference type="AlphaFoldDB" id="A0A401GZ54"/>
<keyword evidence="3" id="KW-1185">Reference proteome</keyword>
<sequence length="730" mass="82630">MAPGPTKPTAEEIQHYNMLVVNDLIDLYDNGVVYYSERFPKGHCVRVFLLAIICDHPAMCKMGGFAEKNHKVAPCPKCKVPLSELFSEKSLKNEFEGHNGEEHRRNCHHWHDLKTEVERKNFFDSYCVIDPMHNILLGIVKTQWYAVWIQGSGSALQSSTEKTPRELNVIHRFLEMFESPSWAGQLPARIGEPAGGSLTADEYRSALIGPLAIVIPIVWEAFIEDSQDQYECAKKRYDTALVKYKKELAAWERNFAKKHGETSSAANQQAQHQQPGDSSTHANIALEHQPPGESSTGANKPVQHQMPGEVSMQITQANKNVQEQRHGALSMRKKKDPQKSHEKSTPPKKPARRMQQDEPINFLCLATAVKLFLGRSITDDLVVRALDLLQDYLLEFRTVQFLSTVIALFSIPCCLQLYGEGAMKPNFHWVVHLPDQIRDYGPVYNFWAFLSERLNKILKSYRSNTWVGGQVEISMLREFERSIHLDAMINEVVSAGSPAREEAKLLLKRMLGDADQLLTGTAESSQNDELCALQVQAGPVASVAPQLSDKAHLGLFVYYNQNMQRVHYPTDHNPPSSTRLLQETAQFYDWALLDGRRITATSRTQQESAHSSIVKVLYAGKAYGGEVVCIFHHSQREIAEERLFAEFQWMKPLNLSPVQDDPWSEFPELEVETWVLGEFALAKAPGFPPPVLLFFTIQCQLSRGIVSTTNPKMWITMTMDRHASRFVTQS</sequence>
<dbReference type="InterPro" id="IPR004242">
    <property type="entry name" value="Transposase_21"/>
</dbReference>
<dbReference type="OrthoDB" id="3239894at2759"/>
<dbReference type="GeneID" id="38784373"/>
<dbReference type="EMBL" id="BFAD01000011">
    <property type="protein sequence ID" value="GBE87456.1"/>
    <property type="molecule type" value="Genomic_DNA"/>
</dbReference>
<protein>
    <submittedName>
        <fullName evidence="2">Uncharacterized protein</fullName>
    </submittedName>
</protein>
<feature type="region of interest" description="Disordered" evidence="1">
    <location>
        <begin position="320"/>
        <end position="356"/>
    </location>
</feature>
<comment type="caution">
    <text evidence="2">The sequence shown here is derived from an EMBL/GenBank/DDBJ whole genome shotgun (WGS) entry which is preliminary data.</text>
</comment>
<name>A0A401GZ54_9APHY</name>